<dbReference type="EMBL" id="CP008822">
    <property type="protein sequence ID" value="AIM28258.1"/>
    <property type="molecule type" value="Genomic_DNA"/>
</dbReference>
<feature type="binding site" evidence="11">
    <location>
        <begin position="6"/>
        <end position="7"/>
    </location>
    <ligand>
        <name>substrate</name>
    </ligand>
</feature>
<sequence>MSLINRKLEHVEICLYEDVQGIVSTLLEDVTLIHQAMPRMNFRDVDTRAEFLGKTLSLPLMVTGMTGGHEELGKVNAVIAEVVEELGLAMGVGSQRVAVERPETAESFKVTRRMAPTAPLVANLGLPQVTRGYGVKQFMDAIQMIEANAIAVHLNPAQELFQPEGEPEYPLSALEALRDISKELNVPVIVKESGTGMSMETAKLLADHGFKILDVSGQGGTSWIAVEMVRNRRKGNWKYESSQLFSGWGIPTAASIVETRYSVPDSYIIASGGIRNGLDVAKSISLGANIAGMANPVLHHAVRGKEQLKKFFEEVAFQLRAAMFLTGSRDVKTLRHAPLVISGKLKDWLESRGLTLSVYESIRKGA</sequence>
<dbReference type="InterPro" id="IPR013785">
    <property type="entry name" value="Aldolase_TIM"/>
</dbReference>
<dbReference type="SUPFAM" id="SSF51395">
    <property type="entry name" value="FMN-linked oxidoreductases"/>
    <property type="match status" value="1"/>
</dbReference>
<dbReference type="GO" id="GO:0008299">
    <property type="term" value="P:isoprenoid biosynthetic process"/>
    <property type="evidence" value="ECO:0007669"/>
    <property type="project" value="UniProtKB-UniRule"/>
</dbReference>
<feature type="binding site" evidence="11">
    <location>
        <begin position="94"/>
        <end position="96"/>
    </location>
    <ligand>
        <name>substrate</name>
    </ligand>
</feature>
<evidence type="ECO:0000256" key="5">
    <source>
        <dbReference type="ARBA" id="ARBA00022723"/>
    </source>
</evidence>
<comment type="cofactor">
    <cofactor evidence="11">
        <name>Mg(2+)</name>
        <dbReference type="ChEBI" id="CHEBI:18420"/>
    </cofactor>
</comment>
<feature type="binding site" evidence="11">
    <location>
        <position position="159"/>
    </location>
    <ligand>
        <name>Mg(2+)</name>
        <dbReference type="ChEBI" id="CHEBI:18420"/>
    </ligand>
</feature>
<evidence type="ECO:0000256" key="7">
    <source>
        <dbReference type="ARBA" id="ARBA00022857"/>
    </source>
</evidence>
<evidence type="ECO:0000256" key="11">
    <source>
        <dbReference type="HAMAP-Rule" id="MF_00354"/>
    </source>
</evidence>
<dbReference type="InterPro" id="IPR000262">
    <property type="entry name" value="FMN-dep_DH"/>
</dbReference>
<dbReference type="EMBL" id="CP012176">
    <property type="protein sequence ID" value="AKV84032.1"/>
    <property type="molecule type" value="Genomic_DNA"/>
</dbReference>
<dbReference type="EMBL" id="CP012173">
    <property type="protein sequence ID" value="AKV77304.1"/>
    <property type="molecule type" value="Genomic_DNA"/>
</dbReference>
<comment type="cofactor">
    <cofactor evidence="1 11">
        <name>FMN</name>
        <dbReference type="ChEBI" id="CHEBI:58210"/>
    </cofactor>
</comment>
<dbReference type="Proteomes" id="UP000062475">
    <property type="component" value="Chromosome"/>
</dbReference>
<feature type="binding site" evidence="11">
    <location>
        <begin position="273"/>
        <end position="275"/>
    </location>
    <ligand>
        <name>FMN</name>
        <dbReference type="ChEBI" id="CHEBI:58210"/>
    </ligand>
</feature>
<dbReference type="OrthoDB" id="371955at2157"/>
<feature type="domain" description="FMN-dependent dehydrogenase" evidence="12">
    <location>
        <begin position="173"/>
        <end position="336"/>
    </location>
</feature>
<comment type="similarity">
    <text evidence="11">Belongs to the IPP isomerase type 2 family.</text>
</comment>
<dbReference type="EMBL" id="CP012172">
    <property type="protein sequence ID" value="AKV75065.1"/>
    <property type="molecule type" value="Genomic_DNA"/>
</dbReference>
<evidence type="ECO:0000256" key="6">
    <source>
        <dbReference type="ARBA" id="ARBA00022842"/>
    </source>
</evidence>
<dbReference type="GO" id="GO:0005737">
    <property type="term" value="C:cytoplasm"/>
    <property type="evidence" value="ECO:0007669"/>
    <property type="project" value="UniProtKB-SubCell"/>
</dbReference>
<evidence type="ECO:0000313" key="14">
    <source>
        <dbReference type="EMBL" id="AKV75065.1"/>
    </source>
</evidence>
<dbReference type="OMA" id="WDWGIPT"/>
<feature type="binding site" evidence="11">
    <location>
        <begin position="294"/>
        <end position="295"/>
    </location>
    <ligand>
        <name>FMN</name>
        <dbReference type="ChEBI" id="CHEBI:58210"/>
    </ligand>
</feature>
<feature type="binding site" evidence="11">
    <location>
        <position position="221"/>
    </location>
    <ligand>
        <name>FMN</name>
        <dbReference type="ChEBI" id="CHEBI:58210"/>
    </ligand>
</feature>
<dbReference type="GO" id="GO:0016491">
    <property type="term" value="F:oxidoreductase activity"/>
    <property type="evidence" value="ECO:0007669"/>
    <property type="project" value="InterPro"/>
</dbReference>
<dbReference type="EMBL" id="CP012174">
    <property type="protein sequence ID" value="AKV79554.1"/>
    <property type="molecule type" value="Genomic_DNA"/>
</dbReference>
<dbReference type="Pfam" id="PF01070">
    <property type="entry name" value="FMN_dh"/>
    <property type="match status" value="1"/>
</dbReference>
<dbReference type="EC" id="5.3.3.2" evidence="11"/>
<evidence type="ECO:0000256" key="8">
    <source>
        <dbReference type="ARBA" id="ARBA00023229"/>
    </source>
</evidence>
<evidence type="ECO:0000313" key="22">
    <source>
        <dbReference type="Proteomes" id="UP000062398"/>
    </source>
</evidence>
<dbReference type="EMBL" id="CP012175">
    <property type="protein sequence ID" value="AKV81799.1"/>
    <property type="molecule type" value="Genomic_DNA"/>
</dbReference>
<dbReference type="GO" id="GO:0010181">
    <property type="term" value="F:FMN binding"/>
    <property type="evidence" value="ECO:0007669"/>
    <property type="project" value="UniProtKB-UniRule"/>
</dbReference>
<dbReference type="Proteomes" id="UP000062398">
    <property type="component" value="Chromosome"/>
</dbReference>
<accession>A0A088E8B3</accession>
<keyword evidence="8 11" id="KW-0414">Isoprene biosynthesis</keyword>
<evidence type="ECO:0000256" key="2">
    <source>
        <dbReference type="ARBA" id="ARBA00022490"/>
    </source>
</evidence>
<comment type="cofactor">
    <cofactor evidence="11">
        <name>NADPH</name>
        <dbReference type="ChEBI" id="CHEBI:57783"/>
    </cofactor>
</comment>
<dbReference type="InterPro" id="IPR011179">
    <property type="entry name" value="IPdP_isomerase"/>
</dbReference>
<evidence type="ECO:0000259" key="12">
    <source>
        <dbReference type="Pfam" id="PF01070"/>
    </source>
</evidence>
<feature type="binding site" evidence="11">
    <location>
        <position position="216"/>
    </location>
    <ligand>
        <name>FMN</name>
        <dbReference type="ChEBI" id="CHEBI:58210"/>
    </ligand>
</feature>
<feature type="binding site" evidence="11">
    <location>
        <position position="191"/>
    </location>
    <ligand>
        <name>FMN</name>
        <dbReference type="ChEBI" id="CHEBI:58210"/>
    </ligand>
</feature>
<proteinExistence type="inferred from homology"/>
<organism evidence="13 19">
    <name type="scientific">Metallosphaera sedula</name>
    <dbReference type="NCBI Taxonomy" id="43687"/>
    <lineage>
        <taxon>Archaea</taxon>
        <taxon>Thermoproteota</taxon>
        <taxon>Thermoprotei</taxon>
        <taxon>Sulfolobales</taxon>
        <taxon>Sulfolobaceae</taxon>
        <taxon>Metallosphaera</taxon>
    </lineage>
</organism>
<keyword evidence="4 11" id="KW-0288">FMN</keyword>
<gene>
    <name evidence="11" type="primary">fni</name>
    <name evidence="13" type="ORF">HA72_2136</name>
    <name evidence="14" type="ORF">MsedA_2188</name>
    <name evidence="15" type="ORF">MsedB_2190</name>
    <name evidence="16" type="ORF">MsedC_2188</name>
    <name evidence="17" type="ORF">MsedD_2189</name>
    <name evidence="18" type="ORF">MsedE_2190</name>
</gene>
<dbReference type="CDD" id="cd02811">
    <property type="entry name" value="IDI-2_FMN"/>
    <property type="match status" value="1"/>
</dbReference>
<dbReference type="Proteomes" id="UP000061362">
    <property type="component" value="Chromosome"/>
</dbReference>
<dbReference type="SMART" id="SM01240">
    <property type="entry name" value="IMPDH"/>
    <property type="match status" value="1"/>
</dbReference>
<keyword evidence="2 11" id="KW-0963">Cytoplasm</keyword>
<dbReference type="Proteomes" id="UP000029084">
    <property type="component" value="Chromosome"/>
</dbReference>
<evidence type="ECO:0000256" key="4">
    <source>
        <dbReference type="ARBA" id="ARBA00022643"/>
    </source>
</evidence>
<dbReference type="HAMAP" id="MF_00354">
    <property type="entry name" value="Idi_2"/>
    <property type="match status" value="1"/>
</dbReference>
<evidence type="ECO:0000256" key="9">
    <source>
        <dbReference type="ARBA" id="ARBA00023235"/>
    </source>
</evidence>
<protein>
    <recommendedName>
        <fullName evidence="11">Isopentenyl-diphosphate delta-isomerase</fullName>
        <shortName evidence="11">IPP isomerase</shortName>
        <ecNumber evidence="11">5.3.3.2</ecNumber>
    </recommendedName>
    <alternativeName>
        <fullName evidence="11">Isopentenyl diphosphate:dimethylallyl diphosphate isomerase</fullName>
    </alternativeName>
    <alternativeName>
        <fullName evidence="11">Isopentenyl pyrophosphate isomerase</fullName>
    </alternativeName>
    <alternativeName>
        <fullName evidence="11">Type 2 isopentenyl diphosphate isomerase</fullName>
        <shortName evidence="11">IDI-2</shortName>
    </alternativeName>
</protein>
<comment type="subcellular location">
    <subcellularLocation>
        <location evidence="11">Cytoplasm</location>
    </subcellularLocation>
</comment>
<dbReference type="RefSeq" id="WP_012022062.1">
    <property type="nucleotide sequence ID" value="NZ_CP008822.1"/>
</dbReference>
<feature type="binding site" evidence="11">
    <location>
        <position position="123"/>
    </location>
    <ligand>
        <name>FMN</name>
        <dbReference type="ChEBI" id="CHEBI:58210"/>
    </ligand>
</feature>
<keyword evidence="9 11" id="KW-0413">Isomerase</keyword>
<dbReference type="Proteomes" id="UP000056255">
    <property type="component" value="Chromosome"/>
</dbReference>
<dbReference type="GO" id="GO:0070402">
    <property type="term" value="F:NADPH binding"/>
    <property type="evidence" value="ECO:0007669"/>
    <property type="project" value="UniProtKB-UniRule"/>
</dbReference>
<dbReference type="PIRSF" id="PIRSF003314">
    <property type="entry name" value="IPP_isomerase"/>
    <property type="match status" value="1"/>
</dbReference>
<feature type="binding site" evidence="11">
    <location>
        <position position="94"/>
    </location>
    <ligand>
        <name>FMN</name>
        <dbReference type="ChEBI" id="CHEBI:58210"/>
    </ligand>
</feature>
<dbReference type="GO" id="GO:0004452">
    <property type="term" value="F:isopentenyl-diphosphate delta-isomerase activity"/>
    <property type="evidence" value="ECO:0007669"/>
    <property type="project" value="UniProtKB-UniRule"/>
</dbReference>
<evidence type="ECO:0000256" key="3">
    <source>
        <dbReference type="ARBA" id="ARBA00022630"/>
    </source>
</evidence>
<keyword evidence="3 11" id="KW-0285">Flavoprotein</keyword>
<evidence type="ECO:0000313" key="20">
    <source>
        <dbReference type="Proteomes" id="UP000056255"/>
    </source>
</evidence>
<dbReference type="PANTHER" id="PTHR43665">
    <property type="entry name" value="ISOPENTENYL-DIPHOSPHATE DELTA-ISOMERASE"/>
    <property type="match status" value="1"/>
</dbReference>
<comment type="catalytic activity">
    <reaction evidence="11">
        <text>isopentenyl diphosphate = dimethylallyl diphosphate</text>
        <dbReference type="Rhea" id="RHEA:23284"/>
        <dbReference type="ChEBI" id="CHEBI:57623"/>
        <dbReference type="ChEBI" id="CHEBI:128769"/>
        <dbReference type="EC" id="5.3.3.2"/>
    </reaction>
</comment>
<feature type="binding site" evidence="11">
    <location>
        <position position="158"/>
    </location>
    <ligand>
        <name>substrate</name>
    </ligand>
</feature>
<comment type="subunit">
    <text evidence="10 11">Homooctamer. Dimer of tetramers.</text>
</comment>
<keyword evidence="5 11" id="KW-0479">Metal-binding</keyword>
<keyword evidence="6 11" id="KW-0460">Magnesium</keyword>
<dbReference type="GeneID" id="97612751"/>
<evidence type="ECO:0000313" key="13">
    <source>
        <dbReference type="EMBL" id="AIM28258.1"/>
    </source>
</evidence>
<evidence type="ECO:0000313" key="21">
    <source>
        <dbReference type="Proteomes" id="UP000061362"/>
    </source>
</evidence>
<evidence type="ECO:0000313" key="24">
    <source>
        <dbReference type="Proteomes" id="UP000068832"/>
    </source>
</evidence>
<evidence type="ECO:0000256" key="10">
    <source>
        <dbReference type="ARBA" id="ARBA00025810"/>
    </source>
</evidence>
<evidence type="ECO:0000313" key="17">
    <source>
        <dbReference type="EMBL" id="AKV81799.1"/>
    </source>
</evidence>
<dbReference type="PATRIC" id="fig|43687.5.peg.2293"/>
<feature type="binding site" evidence="11">
    <location>
        <position position="63"/>
    </location>
    <ligand>
        <name>FMN</name>
        <dbReference type="ChEBI" id="CHEBI:58210"/>
    </ligand>
</feature>
<evidence type="ECO:0000313" key="23">
    <source>
        <dbReference type="Proteomes" id="UP000062475"/>
    </source>
</evidence>
<comment type="function">
    <text evidence="11">Involved in the biosynthesis of isoprenoids. Catalyzes the 1,3-allylic rearrangement of the homoallylic substrate isopentenyl (IPP) to its allylic isomer, dimethylallyl diphosphate (DMAPP).</text>
</comment>
<evidence type="ECO:0000313" key="19">
    <source>
        <dbReference type="Proteomes" id="UP000029084"/>
    </source>
</evidence>
<evidence type="ECO:0000313" key="18">
    <source>
        <dbReference type="EMBL" id="AKV84032.1"/>
    </source>
</evidence>
<name>A0A088E8B3_9CREN</name>
<dbReference type="NCBIfam" id="TIGR02151">
    <property type="entry name" value="IPP_isom_2"/>
    <property type="match status" value="1"/>
</dbReference>
<dbReference type="GO" id="GO:0000287">
    <property type="term" value="F:magnesium ion binding"/>
    <property type="evidence" value="ECO:0007669"/>
    <property type="project" value="UniProtKB-UniRule"/>
</dbReference>
<dbReference type="SMR" id="A0A088E8B3"/>
<dbReference type="AlphaFoldDB" id="A0A088E8B3"/>
<reference evidence="21 22" key="2">
    <citation type="journal article" date="2015" name="Genome Announc.">
        <title>Complete Genome Sequences of Evolved Arsenate-Resistant Metallosphaera sedula Strains.</title>
        <authorList>
            <person name="Ai C."/>
            <person name="McCarthy S."/>
            <person name="Schackwitz W."/>
            <person name="Martin J."/>
            <person name="Lipzen A."/>
            <person name="Blum P."/>
        </authorList>
    </citation>
    <scope>NUCLEOTIDE SEQUENCE [LARGE SCALE GENOMIC DNA]</scope>
    <source>
        <strain evidence="16 22">ARS120-1</strain>
        <strain evidence="17 21">ARS120-2</strain>
        <strain evidence="14 24">ARS50-1</strain>
        <strain evidence="15 23">ARS50-2</strain>
    </source>
</reference>
<feature type="binding site" evidence="11">
    <location>
        <begin position="64"/>
        <end position="66"/>
    </location>
    <ligand>
        <name>FMN</name>
        <dbReference type="ChEBI" id="CHEBI:58210"/>
    </ligand>
</feature>
<evidence type="ECO:0000313" key="16">
    <source>
        <dbReference type="EMBL" id="AKV79554.1"/>
    </source>
</evidence>
<dbReference type="PANTHER" id="PTHR43665:SF1">
    <property type="entry name" value="ISOPENTENYL-DIPHOSPHATE DELTA-ISOMERASE"/>
    <property type="match status" value="1"/>
</dbReference>
<dbReference type="Proteomes" id="UP000068832">
    <property type="component" value="Chromosome"/>
</dbReference>
<reference evidence="13 19" key="1">
    <citation type="journal article" date="2014" name="J. Bacteriol.">
        <title>Role of an Archaeal PitA Transporter in the Copper and Arsenic Resistance of Metallosphaera sedula, an Extreme Thermoacidophile.</title>
        <authorList>
            <person name="McCarthy S."/>
            <person name="Ai C."/>
            <person name="Wheaton G."/>
            <person name="Tevatia R."/>
            <person name="Eckrich V."/>
            <person name="Kelly R."/>
            <person name="Blum P."/>
        </authorList>
    </citation>
    <scope>NUCLEOTIDE SEQUENCE [LARGE SCALE GENOMIC DNA]</scope>
    <source>
        <strain evidence="13 19">CuR1</strain>
    </source>
</reference>
<keyword evidence="7 11" id="KW-0521">NADP</keyword>
<reference evidence="18 20" key="3">
    <citation type="submission" date="2015-07" db="EMBL/GenBank/DDBJ databases">
        <title>Physiological, transcriptional responses and genome re-sequencing of acid resistant extremely thermoacidophilic Metallosphaera sedula SARC-M1.</title>
        <authorList>
            <person name="Ai C."/>
            <person name="McCarthy S."/>
            <person name="Eckrich V."/>
            <person name="Rudrappa D."/>
            <person name="Qiu G."/>
            <person name="Blum P."/>
        </authorList>
    </citation>
    <scope>NUCLEOTIDE SEQUENCE [LARGE SCALE GENOMIC DNA]</scope>
    <source>
        <strain evidence="18 20">SARC-M1</strain>
    </source>
</reference>
<dbReference type="Gene3D" id="3.20.20.70">
    <property type="entry name" value="Aldolase class I"/>
    <property type="match status" value="1"/>
</dbReference>
<evidence type="ECO:0000256" key="1">
    <source>
        <dbReference type="ARBA" id="ARBA00001917"/>
    </source>
</evidence>
<evidence type="ECO:0000313" key="15">
    <source>
        <dbReference type="EMBL" id="AKV77304.1"/>
    </source>
</evidence>